<dbReference type="Pfam" id="PF02771">
    <property type="entry name" value="Acyl-CoA_dh_N"/>
    <property type="match status" value="1"/>
</dbReference>
<evidence type="ECO:0000259" key="6">
    <source>
        <dbReference type="Pfam" id="PF00441"/>
    </source>
</evidence>
<evidence type="ECO:0000256" key="1">
    <source>
        <dbReference type="ARBA" id="ARBA00001974"/>
    </source>
</evidence>
<evidence type="ECO:0000313" key="9">
    <source>
        <dbReference type="Proteomes" id="UP000294911"/>
    </source>
</evidence>
<dbReference type="InterPro" id="IPR013786">
    <property type="entry name" value="AcylCoA_DH/ox_N"/>
</dbReference>
<dbReference type="InterPro" id="IPR037069">
    <property type="entry name" value="AcylCoA_DH/ox_N_sf"/>
</dbReference>
<accession>A0A4R2QM96</accession>
<dbReference type="SUPFAM" id="SSF47203">
    <property type="entry name" value="Acyl-CoA dehydrogenase C-terminal domain-like"/>
    <property type="match status" value="1"/>
</dbReference>
<sequence length="396" mass="42370">MEFVFSQEQQELREAVRRMLTELAPIARNRALAETGERYDARCYRAMAEQIGVQGLALPENLGGGGGSLIDLALVCEEQGAVLLGGPFFGTVVLAAQALLVCQDDPLSQELLAAIGEGERTAALAVLEADGRWDLASLTTHAERVRGGYLLRGTKELVLDGADADELLVVARTDAAAALFRLPPGEHGVHRERLDVLDATRPLARLRLDGAPAQLIGTADAGEQVLRHVHRAGTTMLAAEQVGASRQCVELTTRYARERKQFGRPIGAFQAVKHRLADMASRLELASAAAYWAAWRCAGATSLAGFTSTDAADPMVGATADHAIDEAVAVAGAYCGDAFLRTASDTIQLHGGIGFTWEHDAHLFLRRARADRNVLGSPRQHWVRLGELIGAEGGSR</sequence>
<keyword evidence="5" id="KW-0560">Oxidoreductase</keyword>
<dbReference type="Pfam" id="PF00441">
    <property type="entry name" value="Acyl-CoA_dh_1"/>
    <property type="match status" value="1"/>
</dbReference>
<evidence type="ECO:0000313" key="8">
    <source>
        <dbReference type="EMBL" id="TCP49964.1"/>
    </source>
</evidence>
<dbReference type="CDD" id="cd00567">
    <property type="entry name" value="ACAD"/>
    <property type="match status" value="1"/>
</dbReference>
<dbReference type="PANTHER" id="PTHR43884">
    <property type="entry name" value="ACYL-COA DEHYDROGENASE"/>
    <property type="match status" value="1"/>
</dbReference>
<keyword evidence="9" id="KW-1185">Reference proteome</keyword>
<comment type="cofactor">
    <cofactor evidence="1">
        <name>FAD</name>
        <dbReference type="ChEBI" id="CHEBI:57692"/>
    </cofactor>
</comment>
<dbReference type="InterPro" id="IPR036250">
    <property type="entry name" value="AcylCo_DH-like_C"/>
</dbReference>
<keyword evidence="4" id="KW-0274">FAD</keyword>
<dbReference type="Gene3D" id="2.40.110.10">
    <property type="entry name" value="Butyryl-CoA Dehydrogenase, subunit A, domain 2"/>
    <property type="match status" value="1"/>
</dbReference>
<keyword evidence="3" id="KW-0285">Flavoprotein</keyword>
<dbReference type="InterPro" id="IPR046373">
    <property type="entry name" value="Acyl-CoA_Oxase/DH_mid-dom_sf"/>
</dbReference>
<dbReference type="RefSeq" id="WP_132878283.1">
    <property type="nucleotide sequence ID" value="NZ_SLXQ01000008.1"/>
</dbReference>
<gene>
    <name evidence="8" type="ORF">EV191_10850</name>
</gene>
<organism evidence="8 9">
    <name type="scientific">Tamaricihabitans halophyticus</name>
    <dbReference type="NCBI Taxonomy" id="1262583"/>
    <lineage>
        <taxon>Bacteria</taxon>
        <taxon>Bacillati</taxon>
        <taxon>Actinomycetota</taxon>
        <taxon>Actinomycetes</taxon>
        <taxon>Pseudonocardiales</taxon>
        <taxon>Pseudonocardiaceae</taxon>
        <taxon>Tamaricihabitans</taxon>
    </lineage>
</organism>
<dbReference type="InterPro" id="IPR009100">
    <property type="entry name" value="AcylCoA_DH/oxidase_NM_dom_sf"/>
</dbReference>
<dbReference type="SUPFAM" id="SSF56645">
    <property type="entry name" value="Acyl-CoA dehydrogenase NM domain-like"/>
    <property type="match status" value="1"/>
</dbReference>
<comment type="caution">
    <text evidence="8">The sequence shown here is derived from an EMBL/GenBank/DDBJ whole genome shotgun (WGS) entry which is preliminary data.</text>
</comment>
<dbReference type="AlphaFoldDB" id="A0A4R2QM96"/>
<reference evidence="8 9" key="1">
    <citation type="submission" date="2019-03" db="EMBL/GenBank/DDBJ databases">
        <title>Genomic Encyclopedia of Type Strains, Phase IV (KMG-IV): sequencing the most valuable type-strain genomes for metagenomic binning, comparative biology and taxonomic classification.</title>
        <authorList>
            <person name="Goeker M."/>
        </authorList>
    </citation>
    <scope>NUCLEOTIDE SEQUENCE [LARGE SCALE GENOMIC DNA]</scope>
    <source>
        <strain evidence="8 9">DSM 45765</strain>
    </source>
</reference>
<evidence type="ECO:0000256" key="3">
    <source>
        <dbReference type="ARBA" id="ARBA00022630"/>
    </source>
</evidence>
<dbReference type="PANTHER" id="PTHR43884:SF20">
    <property type="entry name" value="ACYL-COA DEHYDROGENASE FADE28"/>
    <property type="match status" value="1"/>
</dbReference>
<dbReference type="Gene3D" id="1.20.140.10">
    <property type="entry name" value="Butyryl-CoA Dehydrogenase, subunit A, domain 3"/>
    <property type="match status" value="1"/>
</dbReference>
<proteinExistence type="inferred from homology"/>
<dbReference type="GO" id="GO:0003995">
    <property type="term" value="F:acyl-CoA dehydrogenase activity"/>
    <property type="evidence" value="ECO:0007669"/>
    <property type="project" value="TreeGrafter"/>
</dbReference>
<protein>
    <submittedName>
        <fullName evidence="8">Alkylation response protein AidB-like acyl-CoA dehydrogenase</fullName>
    </submittedName>
</protein>
<dbReference type="InterPro" id="IPR009075">
    <property type="entry name" value="AcylCo_DH/oxidase_C"/>
</dbReference>
<evidence type="ECO:0000259" key="7">
    <source>
        <dbReference type="Pfam" id="PF02771"/>
    </source>
</evidence>
<comment type="similarity">
    <text evidence="2">Belongs to the acyl-CoA dehydrogenase family.</text>
</comment>
<dbReference type="OrthoDB" id="3663644at2"/>
<feature type="domain" description="Acyl-CoA dehydrogenase/oxidase N-terminal" evidence="7">
    <location>
        <begin position="6"/>
        <end position="117"/>
    </location>
</feature>
<evidence type="ECO:0000256" key="2">
    <source>
        <dbReference type="ARBA" id="ARBA00009347"/>
    </source>
</evidence>
<name>A0A4R2QM96_9PSEU</name>
<dbReference type="Proteomes" id="UP000294911">
    <property type="component" value="Unassembled WGS sequence"/>
</dbReference>
<feature type="domain" description="Acyl-CoA dehydrogenase/oxidase C-terminal" evidence="6">
    <location>
        <begin position="235"/>
        <end position="376"/>
    </location>
</feature>
<dbReference type="EMBL" id="SLXQ01000008">
    <property type="protein sequence ID" value="TCP49964.1"/>
    <property type="molecule type" value="Genomic_DNA"/>
</dbReference>
<dbReference type="GO" id="GO:0050660">
    <property type="term" value="F:flavin adenine dinucleotide binding"/>
    <property type="evidence" value="ECO:0007669"/>
    <property type="project" value="InterPro"/>
</dbReference>
<dbReference type="Gene3D" id="1.10.540.10">
    <property type="entry name" value="Acyl-CoA dehydrogenase/oxidase, N-terminal domain"/>
    <property type="match status" value="1"/>
</dbReference>
<evidence type="ECO:0000256" key="5">
    <source>
        <dbReference type="ARBA" id="ARBA00023002"/>
    </source>
</evidence>
<evidence type="ECO:0000256" key="4">
    <source>
        <dbReference type="ARBA" id="ARBA00022827"/>
    </source>
</evidence>